<evidence type="ECO:0000313" key="2">
    <source>
        <dbReference type="Proteomes" id="UP000477722"/>
    </source>
</evidence>
<dbReference type="AlphaFoldDB" id="A0A6G4X4L9"/>
<sequence length="140" mass="14936">MPAATPPPPERRAVVLASLVPLSELETSPFLVDTRSQYAACRAWAEENGYAIAAIVETNNAPVHTPALWHDVEAGAEAFLCASPLILDTALESADDFAERCASRGIELITVESPEPAYTAEMKAAVHRRLSLPTAGYDGC</sequence>
<proteinExistence type="predicted"/>
<accession>A0A6G4X4L9</accession>
<dbReference type="Proteomes" id="UP000477722">
    <property type="component" value="Unassembled WGS sequence"/>
</dbReference>
<comment type="caution">
    <text evidence="1">The sequence shown here is derived from an EMBL/GenBank/DDBJ whole genome shotgun (WGS) entry which is preliminary data.</text>
</comment>
<gene>
    <name evidence="1" type="ORF">G5C65_29800</name>
</gene>
<protein>
    <submittedName>
        <fullName evidence="1">Uncharacterized protein</fullName>
    </submittedName>
</protein>
<name>A0A6G4X4L9_9ACTN</name>
<reference evidence="1 2" key="1">
    <citation type="submission" date="2020-02" db="EMBL/GenBank/DDBJ databases">
        <title>Whole-genome analyses of novel actinobacteria.</title>
        <authorList>
            <person name="Sahin N."/>
            <person name="Tatar D."/>
        </authorList>
    </citation>
    <scope>NUCLEOTIDE SEQUENCE [LARGE SCALE GENOMIC DNA]</scope>
    <source>
        <strain evidence="1 2">SB3404</strain>
    </source>
</reference>
<dbReference type="EMBL" id="JAAKZZ010000468">
    <property type="protein sequence ID" value="NGO72476.1"/>
    <property type="molecule type" value="Genomic_DNA"/>
</dbReference>
<keyword evidence="2" id="KW-1185">Reference proteome</keyword>
<organism evidence="1 2">
    <name type="scientific">Streptomyces boncukensis</name>
    <dbReference type="NCBI Taxonomy" id="2711219"/>
    <lineage>
        <taxon>Bacteria</taxon>
        <taxon>Bacillati</taxon>
        <taxon>Actinomycetota</taxon>
        <taxon>Actinomycetes</taxon>
        <taxon>Kitasatosporales</taxon>
        <taxon>Streptomycetaceae</taxon>
        <taxon>Streptomyces</taxon>
    </lineage>
</organism>
<evidence type="ECO:0000313" key="1">
    <source>
        <dbReference type="EMBL" id="NGO72476.1"/>
    </source>
</evidence>